<reference evidence="1 2" key="1">
    <citation type="submission" date="2024-02" db="EMBL/GenBank/DDBJ databases">
        <title>Herpetosiphon gulosus NBRC 112829.</title>
        <authorList>
            <person name="Ichikawa N."/>
            <person name="Katano-Makiyama Y."/>
            <person name="Hidaka K."/>
        </authorList>
    </citation>
    <scope>NUCLEOTIDE SEQUENCE [LARGE SCALE GENOMIC DNA]</scope>
    <source>
        <strain evidence="1 2">NBRC 112829</strain>
    </source>
</reference>
<evidence type="ECO:0008006" key="3">
    <source>
        <dbReference type="Google" id="ProtNLM"/>
    </source>
</evidence>
<accession>A0ABP9WXN5</accession>
<evidence type="ECO:0000313" key="2">
    <source>
        <dbReference type="Proteomes" id="UP001428290"/>
    </source>
</evidence>
<gene>
    <name evidence="1" type="ORF">Hgul01_01755</name>
</gene>
<keyword evidence="2" id="KW-1185">Reference proteome</keyword>
<evidence type="ECO:0000313" key="1">
    <source>
        <dbReference type="EMBL" id="GAA5527962.1"/>
    </source>
</evidence>
<sequence>MQYELVVRVEAGQYRAICPQIAGVVGYGASPGAALDAALAALQNFCIQHNLPVPQLDVTRASLRTSSGRA</sequence>
<dbReference type="Proteomes" id="UP001428290">
    <property type="component" value="Unassembled WGS sequence"/>
</dbReference>
<protein>
    <recommendedName>
        <fullName evidence="3">Type II toxin-antitoxin system HicB family antitoxin</fullName>
    </recommendedName>
</protein>
<dbReference type="InterPro" id="IPR035069">
    <property type="entry name" value="TTHA1013/TTHA0281-like"/>
</dbReference>
<comment type="caution">
    <text evidence="1">The sequence shown here is derived from an EMBL/GenBank/DDBJ whole genome shotgun (WGS) entry which is preliminary data.</text>
</comment>
<dbReference type="RefSeq" id="WP_345721569.1">
    <property type="nucleotide sequence ID" value="NZ_BAABRU010000005.1"/>
</dbReference>
<dbReference type="EMBL" id="BAABRU010000005">
    <property type="protein sequence ID" value="GAA5527962.1"/>
    <property type="molecule type" value="Genomic_DNA"/>
</dbReference>
<dbReference type="SUPFAM" id="SSF143100">
    <property type="entry name" value="TTHA1013/TTHA0281-like"/>
    <property type="match status" value="1"/>
</dbReference>
<organism evidence="1 2">
    <name type="scientific">Herpetosiphon gulosus</name>
    <dbReference type="NCBI Taxonomy" id="1973496"/>
    <lineage>
        <taxon>Bacteria</taxon>
        <taxon>Bacillati</taxon>
        <taxon>Chloroflexota</taxon>
        <taxon>Chloroflexia</taxon>
        <taxon>Herpetosiphonales</taxon>
        <taxon>Herpetosiphonaceae</taxon>
        <taxon>Herpetosiphon</taxon>
    </lineage>
</organism>
<name>A0ABP9WXN5_9CHLR</name>
<proteinExistence type="predicted"/>